<keyword evidence="3" id="KW-1185">Reference proteome</keyword>
<evidence type="ECO:0000313" key="3">
    <source>
        <dbReference type="Proteomes" id="UP000257109"/>
    </source>
</evidence>
<dbReference type="EMBL" id="QJKJ01002556">
    <property type="protein sequence ID" value="RDY02338.1"/>
    <property type="molecule type" value="Genomic_DNA"/>
</dbReference>
<proteinExistence type="predicted"/>
<dbReference type="Gene3D" id="3.30.420.10">
    <property type="entry name" value="Ribonuclease H-like superfamily/Ribonuclease H"/>
    <property type="match status" value="1"/>
</dbReference>
<protein>
    <submittedName>
        <fullName evidence="2">Gypsy retrotransposon integrase-like protein 1</fullName>
    </submittedName>
</protein>
<dbReference type="SUPFAM" id="SSF53098">
    <property type="entry name" value="Ribonuclease H-like"/>
    <property type="match status" value="1"/>
</dbReference>
<dbReference type="Gene3D" id="1.10.340.70">
    <property type="match status" value="1"/>
</dbReference>
<name>A0A371HHQ2_MUCPR</name>
<organism evidence="2 3">
    <name type="scientific">Mucuna pruriens</name>
    <name type="common">Velvet bean</name>
    <name type="synonym">Dolichos pruriens</name>
    <dbReference type="NCBI Taxonomy" id="157652"/>
    <lineage>
        <taxon>Eukaryota</taxon>
        <taxon>Viridiplantae</taxon>
        <taxon>Streptophyta</taxon>
        <taxon>Embryophyta</taxon>
        <taxon>Tracheophyta</taxon>
        <taxon>Spermatophyta</taxon>
        <taxon>Magnoliopsida</taxon>
        <taxon>eudicotyledons</taxon>
        <taxon>Gunneridae</taxon>
        <taxon>Pentapetalae</taxon>
        <taxon>rosids</taxon>
        <taxon>fabids</taxon>
        <taxon>Fabales</taxon>
        <taxon>Fabaceae</taxon>
        <taxon>Papilionoideae</taxon>
        <taxon>50 kb inversion clade</taxon>
        <taxon>NPAAA clade</taxon>
        <taxon>indigoferoid/millettioid clade</taxon>
        <taxon>Phaseoleae</taxon>
        <taxon>Mucuna</taxon>
    </lineage>
</organism>
<dbReference type="GO" id="GO:0003676">
    <property type="term" value="F:nucleic acid binding"/>
    <property type="evidence" value="ECO:0007669"/>
    <property type="project" value="InterPro"/>
</dbReference>
<dbReference type="Proteomes" id="UP000257109">
    <property type="component" value="Unassembled WGS sequence"/>
</dbReference>
<dbReference type="PANTHER" id="PTHR37984:SF5">
    <property type="entry name" value="PROTEIN NYNRIN-LIKE"/>
    <property type="match status" value="1"/>
</dbReference>
<sequence length="149" mass="17134">MTLLQCVDRQEAKRIIEEVHGGTFGTHANGRALARKILRAGYYWTKMESDCYQHVKKYLCRSHNVAPSTLHNLTSPWPFSMWGIDASNGHKFILVAIDYFTKWVEVASYSTVTRSVVVKFIKRDIIWQYGLPAHIITDNGTNLNNKMMI</sequence>
<dbReference type="InterPro" id="IPR036397">
    <property type="entry name" value="RNaseH_sf"/>
</dbReference>
<feature type="domain" description="Integrase catalytic" evidence="1">
    <location>
        <begin position="74"/>
        <end position="149"/>
    </location>
</feature>
<dbReference type="AlphaFoldDB" id="A0A371HHQ2"/>
<reference evidence="2" key="1">
    <citation type="submission" date="2018-05" db="EMBL/GenBank/DDBJ databases">
        <title>Draft genome of Mucuna pruriens seed.</title>
        <authorList>
            <person name="Nnadi N.E."/>
            <person name="Vos R."/>
            <person name="Hasami M.H."/>
            <person name="Devisetty U.K."/>
            <person name="Aguiy J.C."/>
        </authorList>
    </citation>
    <scope>NUCLEOTIDE SEQUENCE [LARGE SCALE GENOMIC DNA]</scope>
    <source>
        <strain evidence="2">JCA_2017</strain>
    </source>
</reference>
<dbReference type="PANTHER" id="PTHR37984">
    <property type="entry name" value="PROTEIN CBG26694"/>
    <property type="match status" value="1"/>
</dbReference>
<dbReference type="PROSITE" id="PS50994">
    <property type="entry name" value="INTEGRASE"/>
    <property type="match status" value="1"/>
</dbReference>
<dbReference type="OrthoDB" id="2016337at2759"/>
<accession>A0A371HHQ2</accession>
<dbReference type="InterPro" id="IPR050951">
    <property type="entry name" value="Retrovirus_Pol_polyprotein"/>
</dbReference>
<dbReference type="InterPro" id="IPR012337">
    <property type="entry name" value="RNaseH-like_sf"/>
</dbReference>
<feature type="non-terminal residue" evidence="2">
    <location>
        <position position="1"/>
    </location>
</feature>
<evidence type="ECO:0000313" key="2">
    <source>
        <dbReference type="EMBL" id="RDY02338.1"/>
    </source>
</evidence>
<comment type="caution">
    <text evidence="2">The sequence shown here is derived from an EMBL/GenBank/DDBJ whole genome shotgun (WGS) entry which is preliminary data.</text>
</comment>
<dbReference type="GO" id="GO:0015074">
    <property type="term" value="P:DNA integration"/>
    <property type="evidence" value="ECO:0007669"/>
    <property type="project" value="InterPro"/>
</dbReference>
<evidence type="ECO:0000259" key="1">
    <source>
        <dbReference type="PROSITE" id="PS50994"/>
    </source>
</evidence>
<dbReference type="InterPro" id="IPR001584">
    <property type="entry name" value="Integrase_cat-core"/>
</dbReference>
<gene>
    <name evidence="2" type="primary">GIN1</name>
    <name evidence="2" type="ORF">CR513_14223</name>
</gene>